<proteinExistence type="inferred from homology"/>
<dbReference type="GO" id="GO:0016020">
    <property type="term" value="C:membrane"/>
    <property type="evidence" value="ECO:0007669"/>
    <property type="project" value="TreeGrafter"/>
</dbReference>
<dbReference type="GO" id="GO:0006508">
    <property type="term" value="P:proteolysis"/>
    <property type="evidence" value="ECO:0007669"/>
    <property type="project" value="InterPro"/>
</dbReference>
<dbReference type="PANTHER" id="PTHR43798">
    <property type="entry name" value="MONOACYLGLYCEROL LIPASE"/>
    <property type="match status" value="1"/>
</dbReference>
<evidence type="ECO:0000313" key="4">
    <source>
        <dbReference type="EMBL" id="MDA3730733.1"/>
    </source>
</evidence>
<keyword evidence="5" id="KW-1185">Reference proteome</keyword>
<dbReference type="Proteomes" id="UP001169242">
    <property type="component" value="Unassembled WGS sequence"/>
</dbReference>
<dbReference type="PRINTS" id="PR00793">
    <property type="entry name" value="PROAMNOPTASE"/>
</dbReference>
<protein>
    <submittedName>
        <fullName evidence="4">Alpha/beta hydrolase</fullName>
    </submittedName>
</protein>
<organism evidence="4 5">
    <name type="scientific">Holtiella tumoricola</name>
    <dbReference type="NCBI Taxonomy" id="3018743"/>
    <lineage>
        <taxon>Bacteria</taxon>
        <taxon>Bacillati</taxon>
        <taxon>Bacillota</taxon>
        <taxon>Clostridia</taxon>
        <taxon>Lachnospirales</taxon>
        <taxon>Cellulosilyticaceae</taxon>
        <taxon>Holtiella</taxon>
    </lineage>
</organism>
<dbReference type="AlphaFoldDB" id="A0AA42DKP4"/>
<dbReference type="SUPFAM" id="SSF53474">
    <property type="entry name" value="alpha/beta-Hydrolases"/>
    <property type="match status" value="1"/>
</dbReference>
<gene>
    <name evidence="4" type="ORF">PBV87_04360</name>
</gene>
<comment type="similarity">
    <text evidence="1">Belongs to the peptidase S33 family.</text>
</comment>
<evidence type="ECO:0000259" key="3">
    <source>
        <dbReference type="Pfam" id="PF00561"/>
    </source>
</evidence>
<dbReference type="Pfam" id="PF00561">
    <property type="entry name" value="Abhydrolase_1"/>
    <property type="match status" value="1"/>
</dbReference>
<dbReference type="InterPro" id="IPR002410">
    <property type="entry name" value="Peptidase_S33"/>
</dbReference>
<dbReference type="InterPro" id="IPR000073">
    <property type="entry name" value="AB_hydrolase_1"/>
</dbReference>
<dbReference type="GO" id="GO:0004177">
    <property type="term" value="F:aminopeptidase activity"/>
    <property type="evidence" value="ECO:0007669"/>
    <property type="project" value="UniProtKB-EC"/>
</dbReference>
<comment type="caution">
    <text evidence="4">The sequence shown here is derived from an EMBL/GenBank/DDBJ whole genome shotgun (WGS) entry which is preliminary data.</text>
</comment>
<dbReference type="InterPro" id="IPR029058">
    <property type="entry name" value="AB_hydrolase_fold"/>
</dbReference>
<dbReference type="PANTHER" id="PTHR43798:SF33">
    <property type="entry name" value="HYDROLASE, PUTATIVE (AFU_ORTHOLOGUE AFUA_2G14860)-RELATED"/>
    <property type="match status" value="1"/>
</dbReference>
<evidence type="ECO:0000256" key="1">
    <source>
        <dbReference type="ARBA" id="ARBA00010088"/>
    </source>
</evidence>
<dbReference type="RefSeq" id="WP_271011277.1">
    <property type="nucleotide sequence ID" value="NZ_JAQIFT010000016.1"/>
</dbReference>
<feature type="domain" description="AB hydrolase-1" evidence="3">
    <location>
        <begin position="44"/>
        <end position="318"/>
    </location>
</feature>
<evidence type="ECO:0000256" key="2">
    <source>
        <dbReference type="ARBA" id="ARBA00022801"/>
    </source>
</evidence>
<reference evidence="4" key="1">
    <citation type="journal article" date="2023" name="Int. J. Syst. Evol. Microbiol.">
        <title>&lt;i&gt;Holtiella tumoricola&lt;/i&gt; gen. nov. sp. nov., isolated from a human clinical sample.</title>
        <authorList>
            <person name="Allen-Vercoe E."/>
            <person name="Daigneault M.C."/>
            <person name="Vancuren S.J."/>
            <person name="Cochrane K."/>
            <person name="O'Neal L.L."/>
            <person name="Sankaranarayanan K."/>
            <person name="Lawson P.A."/>
        </authorList>
    </citation>
    <scope>NUCLEOTIDE SEQUENCE</scope>
    <source>
        <strain evidence="4">CC70A</strain>
    </source>
</reference>
<dbReference type="EMBL" id="JAQIFT010000016">
    <property type="protein sequence ID" value="MDA3730733.1"/>
    <property type="molecule type" value="Genomic_DNA"/>
</dbReference>
<dbReference type="InterPro" id="IPR050266">
    <property type="entry name" value="AB_hydrolase_sf"/>
</dbReference>
<keyword evidence="2 4" id="KW-0378">Hydrolase</keyword>
<accession>A0AA42DKP4</accession>
<evidence type="ECO:0000313" key="5">
    <source>
        <dbReference type="Proteomes" id="UP001169242"/>
    </source>
</evidence>
<sequence length="335" mass="38547">MLLKSSRRKQYAIKSPNGIEQMEKRKIGGIWQYLYIRGENKKNPVILFLHGGPGSSMMPFIPDFQFGWEKDFTVVQWDQRNTGKTLKANNPEEVANTATITQMLADTLEVVRYLTQKLGKEKVIILGHSWGSVLGTLFVKKYPQYVSGYIGVGQVVSFRKNEQVGFNKVMACAKAQGATKYIEKLKSLEPYPALQYTQEELKRLMQVRQIQQKYNLAMGPDLKLVSTVFLSPYMSIKEGMSFTSDIGKNYRKLWPFLYDEYDLEKYSTEYKVPVIYIMGEEDWQTPYPLAKAYFEKIEAPYKKFRSIPAAGHATMIDQPELFTKAILELKEAISL</sequence>
<name>A0AA42DKP4_9FIRM</name>
<dbReference type="Gene3D" id="3.40.50.1820">
    <property type="entry name" value="alpha/beta hydrolase"/>
    <property type="match status" value="1"/>
</dbReference>